<protein>
    <recommendedName>
        <fullName evidence="8">Transposase</fullName>
    </recommendedName>
</protein>
<organism evidence="6 7">
    <name type="scientific">Streptomyces asoensis</name>
    <dbReference type="NCBI Taxonomy" id="249586"/>
    <lineage>
        <taxon>Bacteria</taxon>
        <taxon>Bacillati</taxon>
        <taxon>Actinomycetota</taxon>
        <taxon>Actinomycetes</taxon>
        <taxon>Kitasatosporales</taxon>
        <taxon>Streptomycetaceae</taxon>
        <taxon>Streptomyces</taxon>
    </lineage>
</organism>
<evidence type="ECO:0000256" key="1">
    <source>
        <dbReference type="ARBA" id="ARBA00002190"/>
    </source>
</evidence>
<reference evidence="7" key="1">
    <citation type="submission" date="2023-07" db="EMBL/GenBank/DDBJ databases">
        <title>Whole genome shotgun sequence of Streptomyces cacaoi subsp. asoensis NBRC 13813.</title>
        <authorList>
            <person name="Komaki H."/>
            <person name="Tamura T."/>
        </authorList>
    </citation>
    <scope>NUCLEOTIDE SEQUENCE [LARGE SCALE GENOMIC DNA]</scope>
    <source>
        <strain evidence="7">NBRC 13813</strain>
    </source>
</reference>
<evidence type="ECO:0000256" key="3">
    <source>
        <dbReference type="ARBA" id="ARBA00022578"/>
    </source>
</evidence>
<keyword evidence="7" id="KW-1185">Reference proteome</keyword>
<evidence type="ECO:0000313" key="7">
    <source>
        <dbReference type="Proteomes" id="UP000649259"/>
    </source>
</evidence>
<evidence type="ECO:0000256" key="5">
    <source>
        <dbReference type="ARBA" id="ARBA00023172"/>
    </source>
</evidence>
<dbReference type="Pfam" id="PF00872">
    <property type="entry name" value="Transposase_mut"/>
    <property type="match status" value="1"/>
</dbReference>
<evidence type="ECO:0000256" key="4">
    <source>
        <dbReference type="ARBA" id="ARBA00023125"/>
    </source>
</evidence>
<comment type="function">
    <text evidence="1">Required for the transposition of the insertion element.</text>
</comment>
<sequence>MVGIFPDRTALIRLVGAVLAEQNDEWTEARRYMSRELLAKALLHPIESETDETTLPTELTA</sequence>
<dbReference type="Proteomes" id="UP000649259">
    <property type="component" value="Unassembled WGS sequence"/>
</dbReference>
<evidence type="ECO:0000313" key="6">
    <source>
        <dbReference type="EMBL" id="GHI64423.1"/>
    </source>
</evidence>
<accession>A0ABQ3S8G5</accession>
<gene>
    <name evidence="6" type="ORF">Saso_60730</name>
</gene>
<evidence type="ECO:0008006" key="8">
    <source>
        <dbReference type="Google" id="ProtNLM"/>
    </source>
</evidence>
<keyword evidence="3" id="KW-0815">Transposition</keyword>
<comment type="caution">
    <text evidence="6">The sequence shown here is derived from an EMBL/GenBank/DDBJ whole genome shotgun (WGS) entry which is preliminary data.</text>
</comment>
<dbReference type="InterPro" id="IPR001207">
    <property type="entry name" value="Transposase_mutator"/>
</dbReference>
<proteinExistence type="inferred from homology"/>
<name>A0ABQ3S8G5_9ACTN</name>
<evidence type="ECO:0000256" key="2">
    <source>
        <dbReference type="ARBA" id="ARBA00010961"/>
    </source>
</evidence>
<keyword evidence="4" id="KW-0238">DNA-binding</keyword>
<comment type="similarity">
    <text evidence="2">Belongs to the transposase mutator family.</text>
</comment>
<keyword evidence="5" id="KW-0233">DNA recombination</keyword>
<dbReference type="EMBL" id="BNEB01000005">
    <property type="protein sequence ID" value="GHI64423.1"/>
    <property type="molecule type" value="Genomic_DNA"/>
</dbReference>